<dbReference type="Pfam" id="PF13560">
    <property type="entry name" value="HTH_31"/>
    <property type="match status" value="1"/>
</dbReference>
<dbReference type="Gene3D" id="1.10.260.40">
    <property type="entry name" value="lambda repressor-like DNA-binding domains"/>
    <property type="match status" value="1"/>
</dbReference>
<evidence type="ECO:0000313" key="3">
    <source>
        <dbReference type="EMBL" id="MBB5157822.1"/>
    </source>
</evidence>
<dbReference type="SUPFAM" id="SSF47413">
    <property type="entry name" value="lambda repressor-like DNA-binding domains"/>
    <property type="match status" value="1"/>
</dbReference>
<proteinExistence type="predicted"/>
<dbReference type="InterPro" id="IPR010982">
    <property type="entry name" value="Lambda_DNA-bd_dom_sf"/>
</dbReference>
<dbReference type="PROSITE" id="PS50943">
    <property type="entry name" value="HTH_CROC1"/>
    <property type="match status" value="1"/>
</dbReference>
<sequence>MSQNVANVRQRRVARTLRDWRRSKGATQEEVAKPLNWSVPKLSRFERADTIAGPAEIIAIGTVLGIEDAERDRLVRLATASIEPGWWNTYTPDAVRLGFEDYLEAEEIARRLQSFEIHLVPGLLQTAGYYEAILREAVKGSHEELLNERRQLRQERQARLNASDNPLTYHAIVHESALRLPIGGPEVMRNQLRHLLSRNELPNVTIQILPIDAGAYPGLGCAYHLITSGPDDVQGVYLENLHDGLYLEDDAEIQVYTLAFERLEGRALSPAASVRRITELHEHWK</sequence>
<dbReference type="Pfam" id="PF19054">
    <property type="entry name" value="DUF5753"/>
    <property type="match status" value="1"/>
</dbReference>
<dbReference type="EMBL" id="JACHIW010000001">
    <property type="protein sequence ID" value="MBB5157822.1"/>
    <property type="molecule type" value="Genomic_DNA"/>
</dbReference>
<feature type="domain" description="HTH cro/C1-type" evidence="2">
    <location>
        <begin position="17"/>
        <end position="71"/>
    </location>
</feature>
<dbReference type="CDD" id="cd00093">
    <property type="entry name" value="HTH_XRE"/>
    <property type="match status" value="1"/>
</dbReference>
<gene>
    <name evidence="3" type="ORF">BJ970_005356</name>
</gene>
<evidence type="ECO:0000256" key="1">
    <source>
        <dbReference type="SAM" id="Coils"/>
    </source>
</evidence>
<dbReference type="GO" id="GO:0003677">
    <property type="term" value="F:DNA binding"/>
    <property type="evidence" value="ECO:0007669"/>
    <property type="project" value="InterPro"/>
</dbReference>
<protein>
    <submittedName>
        <fullName evidence="3">Transcriptional regulator with XRE-family HTH domain</fullName>
    </submittedName>
</protein>
<dbReference type="SMART" id="SM00530">
    <property type="entry name" value="HTH_XRE"/>
    <property type="match status" value="1"/>
</dbReference>
<organism evidence="3 4">
    <name type="scientific">Saccharopolyspora phatthalungensis</name>
    <dbReference type="NCBI Taxonomy" id="664693"/>
    <lineage>
        <taxon>Bacteria</taxon>
        <taxon>Bacillati</taxon>
        <taxon>Actinomycetota</taxon>
        <taxon>Actinomycetes</taxon>
        <taxon>Pseudonocardiales</taxon>
        <taxon>Pseudonocardiaceae</taxon>
        <taxon>Saccharopolyspora</taxon>
    </lineage>
</organism>
<name>A0A840Q5P0_9PSEU</name>
<evidence type="ECO:0000313" key="4">
    <source>
        <dbReference type="Proteomes" id="UP000584374"/>
    </source>
</evidence>
<keyword evidence="4" id="KW-1185">Reference proteome</keyword>
<reference evidence="3 4" key="1">
    <citation type="submission" date="2020-08" db="EMBL/GenBank/DDBJ databases">
        <title>Sequencing the genomes of 1000 actinobacteria strains.</title>
        <authorList>
            <person name="Klenk H.-P."/>
        </authorList>
    </citation>
    <scope>NUCLEOTIDE SEQUENCE [LARGE SCALE GENOMIC DNA]</scope>
    <source>
        <strain evidence="3 4">DSM 45584</strain>
    </source>
</reference>
<dbReference type="RefSeq" id="WP_184728678.1">
    <property type="nucleotide sequence ID" value="NZ_JACHIW010000001.1"/>
</dbReference>
<dbReference type="Proteomes" id="UP000584374">
    <property type="component" value="Unassembled WGS sequence"/>
</dbReference>
<accession>A0A840Q5P0</accession>
<keyword evidence="1" id="KW-0175">Coiled coil</keyword>
<dbReference type="InterPro" id="IPR043917">
    <property type="entry name" value="DUF5753"/>
</dbReference>
<evidence type="ECO:0000259" key="2">
    <source>
        <dbReference type="PROSITE" id="PS50943"/>
    </source>
</evidence>
<dbReference type="AlphaFoldDB" id="A0A840Q5P0"/>
<feature type="coiled-coil region" evidence="1">
    <location>
        <begin position="135"/>
        <end position="162"/>
    </location>
</feature>
<dbReference type="InterPro" id="IPR001387">
    <property type="entry name" value="Cro/C1-type_HTH"/>
</dbReference>
<comment type="caution">
    <text evidence="3">The sequence shown here is derived from an EMBL/GenBank/DDBJ whole genome shotgun (WGS) entry which is preliminary data.</text>
</comment>